<dbReference type="PANTHER" id="PTHR43713">
    <property type="entry name" value="GLUTAMATE-1-SEMIALDEHYDE 2,1-AMINOMUTASE"/>
    <property type="match status" value="1"/>
</dbReference>
<comment type="similarity">
    <text evidence="3">Belongs to the class-III pyridoxal-phosphate-dependent aminotransferase family.</text>
</comment>
<dbReference type="OrthoDB" id="9801052at2"/>
<sequence>MSIHAQHYTRYTESATILQRALKVIPGAANSWTRWTDIPISPARAQGARLWDVDGREYLDFHGAFSAIVLGHAYPDVAQALTDQAHGLVLAGIGRTPAEVELAERLVRHIPSAEQALLAPSGSDATYSALRLARAVTRRDCIVKFAGSFHGPHDYALRSANDAGEGGTVGPDGVLSAAARTVITCEYNDLEAVADLFARRGEEIAAAIVEPIAFNASLHPEPGFLDGLRKLTTEHGALLIFDEVITGFRLGLGGAQAQFGITPDLTTLGKALGNGVPVAALVGPERHMSRFGTTPHGTVPYSGTHNGNGLAVAAANATLGVMEREPVHEHLARLGDRMRAGLREIAQDCDVPAVVTGSASIYNLLFTDTPPRTFADILSVDESLFLAYRNEMVRRGILEMPLPLMRAQVTYSHTDADVDRALETAQVALRAARDQAVNS</sequence>
<dbReference type="SUPFAM" id="SSF53383">
    <property type="entry name" value="PLP-dependent transferases"/>
    <property type="match status" value="1"/>
</dbReference>
<organism evidence="4 5">
    <name type="scientific">Actinacidiphila alni</name>
    <dbReference type="NCBI Taxonomy" id="380248"/>
    <lineage>
        <taxon>Bacteria</taxon>
        <taxon>Bacillati</taxon>
        <taxon>Actinomycetota</taxon>
        <taxon>Actinomycetes</taxon>
        <taxon>Kitasatosporales</taxon>
        <taxon>Streptomycetaceae</taxon>
        <taxon>Actinacidiphila</taxon>
    </lineage>
</organism>
<name>A0A1I2AHV0_9ACTN</name>
<dbReference type="InterPro" id="IPR015424">
    <property type="entry name" value="PyrdxlP-dep_Trfase"/>
</dbReference>
<dbReference type="Pfam" id="PF00202">
    <property type="entry name" value="Aminotran_3"/>
    <property type="match status" value="1"/>
</dbReference>
<dbReference type="PROSITE" id="PS00600">
    <property type="entry name" value="AA_TRANSFER_CLASS_3"/>
    <property type="match status" value="1"/>
</dbReference>
<dbReference type="AlphaFoldDB" id="A0A1I2AHV0"/>
<dbReference type="InterPro" id="IPR015422">
    <property type="entry name" value="PyrdxlP-dep_Trfase_small"/>
</dbReference>
<dbReference type="EMBL" id="FONG01000003">
    <property type="protein sequence ID" value="SFE43486.1"/>
    <property type="molecule type" value="Genomic_DNA"/>
</dbReference>
<dbReference type="STRING" id="380248.SAMN05216251_10392"/>
<evidence type="ECO:0000256" key="1">
    <source>
        <dbReference type="ARBA" id="ARBA00001933"/>
    </source>
</evidence>
<keyword evidence="2 3" id="KW-0663">Pyridoxal phosphate</keyword>
<evidence type="ECO:0000313" key="5">
    <source>
        <dbReference type="Proteomes" id="UP000199323"/>
    </source>
</evidence>
<dbReference type="InterPro" id="IPR015421">
    <property type="entry name" value="PyrdxlP-dep_Trfase_major"/>
</dbReference>
<dbReference type="Gene3D" id="3.40.640.10">
    <property type="entry name" value="Type I PLP-dependent aspartate aminotransferase-like (Major domain)"/>
    <property type="match status" value="1"/>
</dbReference>
<dbReference type="RefSeq" id="WP_093712348.1">
    <property type="nucleotide sequence ID" value="NZ_FONG01000003.1"/>
</dbReference>
<dbReference type="InterPro" id="IPR049704">
    <property type="entry name" value="Aminotrans_3_PPA_site"/>
</dbReference>
<protein>
    <submittedName>
        <fullName evidence="4">Glutamate-1-semialdehyde 2,1-aminomutase</fullName>
    </submittedName>
</protein>
<dbReference type="InterPro" id="IPR005814">
    <property type="entry name" value="Aminotrans_3"/>
</dbReference>
<dbReference type="Proteomes" id="UP000199323">
    <property type="component" value="Unassembled WGS sequence"/>
</dbReference>
<dbReference type="Gene3D" id="3.90.1150.10">
    <property type="entry name" value="Aspartate Aminotransferase, domain 1"/>
    <property type="match status" value="1"/>
</dbReference>
<dbReference type="GO" id="GO:0008483">
    <property type="term" value="F:transaminase activity"/>
    <property type="evidence" value="ECO:0007669"/>
    <property type="project" value="InterPro"/>
</dbReference>
<accession>A0A1I2AHV0</accession>
<comment type="cofactor">
    <cofactor evidence="1">
        <name>pyridoxal 5'-phosphate</name>
        <dbReference type="ChEBI" id="CHEBI:597326"/>
    </cofactor>
</comment>
<keyword evidence="5" id="KW-1185">Reference proteome</keyword>
<dbReference type="CDD" id="cd00610">
    <property type="entry name" value="OAT_like"/>
    <property type="match status" value="1"/>
</dbReference>
<dbReference type="GO" id="GO:0030170">
    <property type="term" value="F:pyridoxal phosphate binding"/>
    <property type="evidence" value="ECO:0007669"/>
    <property type="project" value="InterPro"/>
</dbReference>
<proteinExistence type="inferred from homology"/>
<evidence type="ECO:0000313" key="4">
    <source>
        <dbReference type="EMBL" id="SFE43486.1"/>
    </source>
</evidence>
<gene>
    <name evidence="4" type="ORF">SAMN05216251_10392</name>
</gene>
<evidence type="ECO:0000256" key="3">
    <source>
        <dbReference type="RuleBase" id="RU003560"/>
    </source>
</evidence>
<dbReference type="PANTHER" id="PTHR43713:SF3">
    <property type="entry name" value="GLUTAMATE-1-SEMIALDEHYDE 2,1-AMINOMUTASE 1, CHLOROPLASTIC-RELATED"/>
    <property type="match status" value="1"/>
</dbReference>
<evidence type="ECO:0000256" key="2">
    <source>
        <dbReference type="ARBA" id="ARBA00022898"/>
    </source>
</evidence>
<reference evidence="5" key="1">
    <citation type="submission" date="2016-10" db="EMBL/GenBank/DDBJ databases">
        <authorList>
            <person name="Varghese N."/>
            <person name="Submissions S."/>
        </authorList>
    </citation>
    <scope>NUCLEOTIDE SEQUENCE [LARGE SCALE GENOMIC DNA]</scope>
    <source>
        <strain evidence="5">CGMCC 4.3510</strain>
    </source>
</reference>